<dbReference type="Pfam" id="PF17921">
    <property type="entry name" value="Integrase_H2C2"/>
    <property type="match status" value="1"/>
</dbReference>
<comment type="caution">
    <text evidence="3">The sequence shown here is derived from an EMBL/GenBank/DDBJ whole genome shotgun (WGS) entry which is preliminary data.</text>
</comment>
<dbReference type="AlphaFoldDB" id="A0A817F9S7"/>
<dbReference type="SUPFAM" id="SSF53098">
    <property type="entry name" value="Ribonuclease H-like"/>
    <property type="match status" value="1"/>
</dbReference>
<feature type="domain" description="Integrase zinc-binding" evidence="2">
    <location>
        <begin position="6"/>
        <end position="45"/>
    </location>
</feature>
<protein>
    <recommendedName>
        <fullName evidence="1">RNA-directed DNA polymerase</fullName>
        <ecNumber evidence="1">2.7.7.49</ecNumber>
    </recommendedName>
</protein>
<dbReference type="OrthoDB" id="6354630at2759"/>
<dbReference type="Gene3D" id="3.30.420.10">
    <property type="entry name" value="Ribonuclease H-like superfamily/Ribonuclease H"/>
    <property type="match status" value="1"/>
</dbReference>
<sequence>MKPKVHAGHLGINSSLRRARELIYWPRMSSEIRQFIKACTTCAAYADCHRNEPLYMHEVPQIPWQKVGSDLFSYKEKQDMVMSEYLNRFFEIDLIPTSDSKTVIGKLKNHFTCYGIPDTLISNWGPQYTSSVFKVFQK</sequence>
<evidence type="ECO:0000313" key="4">
    <source>
        <dbReference type="Proteomes" id="UP000675881"/>
    </source>
</evidence>
<dbReference type="Gene3D" id="1.10.340.70">
    <property type="match status" value="1"/>
</dbReference>
<dbReference type="Proteomes" id="UP000675881">
    <property type="component" value="Unassembled WGS sequence"/>
</dbReference>
<dbReference type="InterPro" id="IPR050951">
    <property type="entry name" value="Retrovirus_Pol_polyprotein"/>
</dbReference>
<evidence type="ECO:0000259" key="2">
    <source>
        <dbReference type="Pfam" id="PF17921"/>
    </source>
</evidence>
<evidence type="ECO:0000256" key="1">
    <source>
        <dbReference type="ARBA" id="ARBA00012493"/>
    </source>
</evidence>
<dbReference type="InterPro" id="IPR012337">
    <property type="entry name" value="RNaseH-like_sf"/>
</dbReference>
<dbReference type="InterPro" id="IPR036397">
    <property type="entry name" value="RNaseH_sf"/>
</dbReference>
<accession>A0A817F9S7</accession>
<dbReference type="EMBL" id="CAJNVT010000009">
    <property type="protein sequence ID" value="CAF2741464.1"/>
    <property type="molecule type" value="Genomic_DNA"/>
</dbReference>
<proteinExistence type="predicted"/>
<dbReference type="EC" id="2.7.7.49" evidence="1"/>
<dbReference type="InterPro" id="IPR041588">
    <property type="entry name" value="Integrase_H2C2"/>
</dbReference>
<reference evidence="3" key="1">
    <citation type="submission" date="2021-02" db="EMBL/GenBank/DDBJ databases">
        <authorList>
            <person name="Bekaert M."/>
        </authorList>
    </citation>
    <scope>NUCLEOTIDE SEQUENCE</scope>
    <source>
        <strain evidence="3">IoA-00</strain>
    </source>
</reference>
<dbReference type="GO" id="GO:0003676">
    <property type="term" value="F:nucleic acid binding"/>
    <property type="evidence" value="ECO:0007669"/>
    <property type="project" value="InterPro"/>
</dbReference>
<dbReference type="PANTHER" id="PTHR37984:SF8">
    <property type="entry name" value="CCHC-TYPE DOMAIN-CONTAINING PROTEIN"/>
    <property type="match status" value="1"/>
</dbReference>
<evidence type="ECO:0000313" key="3">
    <source>
        <dbReference type="EMBL" id="CAF2741464.1"/>
    </source>
</evidence>
<keyword evidence="4" id="KW-1185">Reference proteome</keyword>
<dbReference type="PANTHER" id="PTHR37984">
    <property type="entry name" value="PROTEIN CBG26694"/>
    <property type="match status" value="1"/>
</dbReference>
<name>A0A817F9S7_LEPSM</name>
<dbReference type="GO" id="GO:0003964">
    <property type="term" value="F:RNA-directed DNA polymerase activity"/>
    <property type="evidence" value="ECO:0007669"/>
    <property type="project" value="UniProtKB-EC"/>
</dbReference>
<gene>
    <name evidence="3" type="ORF">LSAA_60</name>
</gene>
<organism evidence="3 4">
    <name type="scientific">Lepeophtheirus salmonis</name>
    <name type="common">Salmon louse</name>
    <name type="synonym">Caligus salmonis</name>
    <dbReference type="NCBI Taxonomy" id="72036"/>
    <lineage>
        <taxon>Eukaryota</taxon>
        <taxon>Metazoa</taxon>
        <taxon>Ecdysozoa</taxon>
        <taxon>Arthropoda</taxon>
        <taxon>Crustacea</taxon>
        <taxon>Multicrustacea</taxon>
        <taxon>Hexanauplia</taxon>
        <taxon>Copepoda</taxon>
        <taxon>Siphonostomatoida</taxon>
        <taxon>Caligidae</taxon>
        <taxon>Lepeophtheirus</taxon>
    </lineage>
</organism>